<proteinExistence type="predicted"/>
<dbReference type="EMBL" id="KB467831">
    <property type="protein sequence ID" value="PCH33402.1"/>
    <property type="molecule type" value="Genomic_DNA"/>
</dbReference>
<sequence>MTPTASIPCDIHPSTLRMKLAGVTDSRAAAHLCPCDARERLAIPGRHCHLDGVLQRPRSARNHFWRLSVAPIPDEKTVPVHIRVHIRLTGELQNKEAGS</sequence>
<accession>A0A2H3ITV0</accession>
<organism evidence="1 2">
    <name type="scientific">Wolfiporia cocos (strain MD-104)</name>
    <name type="common">Brown rot fungus</name>
    <dbReference type="NCBI Taxonomy" id="742152"/>
    <lineage>
        <taxon>Eukaryota</taxon>
        <taxon>Fungi</taxon>
        <taxon>Dikarya</taxon>
        <taxon>Basidiomycota</taxon>
        <taxon>Agaricomycotina</taxon>
        <taxon>Agaricomycetes</taxon>
        <taxon>Polyporales</taxon>
        <taxon>Phaeolaceae</taxon>
        <taxon>Wolfiporia</taxon>
    </lineage>
</organism>
<protein>
    <submittedName>
        <fullName evidence="1">Uncharacterized protein</fullName>
    </submittedName>
</protein>
<reference evidence="1 2" key="1">
    <citation type="journal article" date="2012" name="Science">
        <title>The Paleozoic origin of enzymatic lignin decomposition reconstructed from 31 fungal genomes.</title>
        <authorList>
            <person name="Floudas D."/>
            <person name="Binder M."/>
            <person name="Riley R."/>
            <person name="Barry K."/>
            <person name="Blanchette R.A."/>
            <person name="Henrissat B."/>
            <person name="Martinez A.T."/>
            <person name="Otillar R."/>
            <person name="Spatafora J.W."/>
            <person name="Yadav J.S."/>
            <person name="Aerts A."/>
            <person name="Benoit I."/>
            <person name="Boyd A."/>
            <person name="Carlson A."/>
            <person name="Copeland A."/>
            <person name="Coutinho P.M."/>
            <person name="de Vries R.P."/>
            <person name="Ferreira P."/>
            <person name="Findley K."/>
            <person name="Foster B."/>
            <person name="Gaskell J."/>
            <person name="Glotzer D."/>
            <person name="Gorecki P."/>
            <person name="Heitman J."/>
            <person name="Hesse C."/>
            <person name="Hori C."/>
            <person name="Igarashi K."/>
            <person name="Jurgens J.A."/>
            <person name="Kallen N."/>
            <person name="Kersten P."/>
            <person name="Kohler A."/>
            <person name="Kuees U."/>
            <person name="Kumar T.K.A."/>
            <person name="Kuo A."/>
            <person name="LaButti K."/>
            <person name="Larrondo L.F."/>
            <person name="Lindquist E."/>
            <person name="Ling A."/>
            <person name="Lombard V."/>
            <person name="Lucas S."/>
            <person name="Lundell T."/>
            <person name="Martin R."/>
            <person name="McLaughlin D.J."/>
            <person name="Morgenstern I."/>
            <person name="Morin E."/>
            <person name="Murat C."/>
            <person name="Nagy L.G."/>
            <person name="Nolan M."/>
            <person name="Ohm R.A."/>
            <person name="Patyshakuliyeva A."/>
            <person name="Rokas A."/>
            <person name="Ruiz-Duenas F.J."/>
            <person name="Sabat G."/>
            <person name="Salamov A."/>
            <person name="Samejima M."/>
            <person name="Schmutz J."/>
            <person name="Slot J.C."/>
            <person name="St John F."/>
            <person name="Stenlid J."/>
            <person name="Sun H."/>
            <person name="Sun S."/>
            <person name="Syed K."/>
            <person name="Tsang A."/>
            <person name="Wiebenga A."/>
            <person name="Young D."/>
            <person name="Pisabarro A."/>
            <person name="Eastwood D.C."/>
            <person name="Martin F."/>
            <person name="Cullen D."/>
            <person name="Grigoriev I.V."/>
            <person name="Hibbett D.S."/>
        </authorList>
    </citation>
    <scope>NUCLEOTIDE SEQUENCE [LARGE SCALE GENOMIC DNA]</scope>
    <source>
        <strain evidence="1 2">MD-104</strain>
    </source>
</reference>
<dbReference type="AlphaFoldDB" id="A0A2H3ITV0"/>
<keyword evidence="2" id="KW-1185">Reference proteome</keyword>
<dbReference type="Proteomes" id="UP000218811">
    <property type="component" value="Unassembled WGS sequence"/>
</dbReference>
<evidence type="ECO:0000313" key="1">
    <source>
        <dbReference type="EMBL" id="PCH33402.1"/>
    </source>
</evidence>
<gene>
    <name evidence="1" type="ORF">WOLCODRAFT_21992</name>
</gene>
<evidence type="ECO:0000313" key="2">
    <source>
        <dbReference type="Proteomes" id="UP000218811"/>
    </source>
</evidence>
<name>A0A2H3ITV0_WOLCO</name>